<dbReference type="Proteomes" id="UP000287866">
    <property type="component" value="Unassembled WGS sequence"/>
</dbReference>
<proteinExistence type="inferred from homology"/>
<protein>
    <submittedName>
        <fullName evidence="7">Methyltransferase domain-containing protein</fullName>
    </submittedName>
</protein>
<keyword evidence="8" id="KW-1185">Reference proteome</keyword>
<dbReference type="InterPro" id="IPR050723">
    <property type="entry name" value="CFA/CMAS"/>
</dbReference>
<keyword evidence="4" id="KW-0949">S-adenosyl-L-methionine</keyword>
<dbReference type="GO" id="GO:0008168">
    <property type="term" value="F:methyltransferase activity"/>
    <property type="evidence" value="ECO:0007669"/>
    <property type="project" value="UniProtKB-KW"/>
</dbReference>
<dbReference type="GO" id="GO:0006629">
    <property type="term" value="P:lipid metabolic process"/>
    <property type="evidence" value="ECO:0007669"/>
    <property type="project" value="UniProtKB-KW"/>
</dbReference>
<dbReference type="AlphaFoldDB" id="A0A8T6R5U3"/>
<dbReference type="Pfam" id="PF13847">
    <property type="entry name" value="Methyltransf_31"/>
    <property type="match status" value="1"/>
</dbReference>
<reference evidence="7" key="1">
    <citation type="submission" date="2020-03" db="EMBL/GenBank/DDBJ databases">
        <title>Phycicoccus flavus sp. nov., a novel endophytic actinobacterium isolated from branch of Kandelia candel.</title>
        <authorList>
            <person name="Tuo L."/>
        </authorList>
    </citation>
    <scope>NUCLEOTIDE SEQUENCE</scope>
    <source>
        <strain evidence="7">CMS6Z-2</strain>
    </source>
</reference>
<comment type="caution">
    <text evidence="7">The sequence shown here is derived from an EMBL/GenBank/DDBJ whole genome shotgun (WGS) entry which is preliminary data.</text>
</comment>
<keyword evidence="2 7" id="KW-0489">Methyltransferase</keyword>
<keyword evidence="3" id="KW-0808">Transferase</keyword>
<sequence length="249" mass="26682">MTSHPPPAGTGARLTLNSPLSSTSLDRLVAAATEGKPSRVIDHGCGWGEALLRALVAAPVATGVGIDLHAPDLVRARTAAEDRGLGQRVEFVLGSSVDHREAADLVISLGAFQAFGEPSSALCALREDARPGGRALFGLEYWVSSPTAEELGHMWDGASEADCLTLPDIVDLVHAAGWRVLDLHDSTRQEFDAFEVGHLQEREQWAVAHRGETDTIGSHTALTAELDQAWTRWLRGHRRSMGFVSLVLG</sequence>
<comment type="similarity">
    <text evidence="1">Belongs to the CFA/CMAS family.</text>
</comment>
<evidence type="ECO:0000256" key="2">
    <source>
        <dbReference type="ARBA" id="ARBA00022603"/>
    </source>
</evidence>
<dbReference type="EMBL" id="SAYU02000048">
    <property type="protein sequence ID" value="NHA69122.1"/>
    <property type="molecule type" value="Genomic_DNA"/>
</dbReference>
<dbReference type="RefSeq" id="WP_165566724.1">
    <property type="nucleotide sequence ID" value="NZ_SAYU02000048.1"/>
</dbReference>
<dbReference type="SUPFAM" id="SSF53335">
    <property type="entry name" value="S-adenosyl-L-methionine-dependent methyltransferases"/>
    <property type="match status" value="1"/>
</dbReference>
<feature type="domain" description="Methyltransferase" evidence="6">
    <location>
        <begin position="38"/>
        <end position="138"/>
    </location>
</feature>
<dbReference type="PANTHER" id="PTHR43667">
    <property type="entry name" value="CYCLOPROPANE-FATTY-ACYL-PHOSPHOLIPID SYNTHASE"/>
    <property type="match status" value="1"/>
</dbReference>
<dbReference type="GO" id="GO:0032259">
    <property type="term" value="P:methylation"/>
    <property type="evidence" value="ECO:0007669"/>
    <property type="project" value="UniProtKB-KW"/>
</dbReference>
<evidence type="ECO:0000313" key="8">
    <source>
        <dbReference type="Proteomes" id="UP000287866"/>
    </source>
</evidence>
<evidence type="ECO:0000256" key="4">
    <source>
        <dbReference type="ARBA" id="ARBA00022691"/>
    </source>
</evidence>
<dbReference type="Gene3D" id="3.40.50.150">
    <property type="entry name" value="Vaccinia Virus protein VP39"/>
    <property type="match status" value="1"/>
</dbReference>
<dbReference type="PANTHER" id="PTHR43667:SF1">
    <property type="entry name" value="CYCLOPROPANE-FATTY-ACYL-PHOSPHOLIPID SYNTHASE"/>
    <property type="match status" value="1"/>
</dbReference>
<organism evidence="7 8">
    <name type="scientific">Phycicoccus flavus</name>
    <dbReference type="NCBI Taxonomy" id="2502783"/>
    <lineage>
        <taxon>Bacteria</taxon>
        <taxon>Bacillati</taxon>
        <taxon>Actinomycetota</taxon>
        <taxon>Actinomycetes</taxon>
        <taxon>Micrococcales</taxon>
        <taxon>Intrasporangiaceae</taxon>
        <taxon>Phycicoccus</taxon>
    </lineage>
</organism>
<dbReference type="CDD" id="cd02440">
    <property type="entry name" value="AdoMet_MTases"/>
    <property type="match status" value="1"/>
</dbReference>
<evidence type="ECO:0000259" key="6">
    <source>
        <dbReference type="Pfam" id="PF13847"/>
    </source>
</evidence>
<evidence type="ECO:0000256" key="5">
    <source>
        <dbReference type="ARBA" id="ARBA00023098"/>
    </source>
</evidence>
<dbReference type="InterPro" id="IPR025714">
    <property type="entry name" value="Methyltranfer_dom"/>
</dbReference>
<evidence type="ECO:0000313" key="7">
    <source>
        <dbReference type="EMBL" id="NHA69122.1"/>
    </source>
</evidence>
<dbReference type="InterPro" id="IPR029063">
    <property type="entry name" value="SAM-dependent_MTases_sf"/>
</dbReference>
<evidence type="ECO:0000256" key="3">
    <source>
        <dbReference type="ARBA" id="ARBA00022679"/>
    </source>
</evidence>
<keyword evidence="5" id="KW-0443">Lipid metabolism</keyword>
<accession>A0A8T6R5U3</accession>
<evidence type="ECO:0000256" key="1">
    <source>
        <dbReference type="ARBA" id="ARBA00010815"/>
    </source>
</evidence>
<gene>
    <name evidence="7" type="ORF">EPD83_013830</name>
</gene>
<name>A0A8T6R5U3_9MICO</name>